<proteinExistence type="predicted"/>
<organism evidence="2 3">
    <name type="scientific">Rousettus aegyptiacus</name>
    <name type="common">Egyptian fruit bat</name>
    <name type="synonym">Pteropus aegyptiacus</name>
    <dbReference type="NCBI Taxonomy" id="9407"/>
    <lineage>
        <taxon>Eukaryota</taxon>
        <taxon>Metazoa</taxon>
        <taxon>Chordata</taxon>
        <taxon>Craniata</taxon>
        <taxon>Vertebrata</taxon>
        <taxon>Euteleostomi</taxon>
        <taxon>Mammalia</taxon>
        <taxon>Eutheria</taxon>
        <taxon>Laurasiatheria</taxon>
        <taxon>Chiroptera</taxon>
        <taxon>Yinpterochiroptera</taxon>
        <taxon>Pteropodoidea</taxon>
        <taxon>Pteropodidae</taxon>
        <taxon>Rousettinae</taxon>
        <taxon>Rousettus</taxon>
    </lineage>
</organism>
<reference evidence="2 3" key="1">
    <citation type="journal article" date="2020" name="Nature">
        <title>Six reference-quality genomes reveal evolution of bat adaptations.</title>
        <authorList>
            <person name="Jebb D."/>
            <person name="Huang Z."/>
            <person name="Pippel M."/>
            <person name="Hughes G.M."/>
            <person name="Lavrichenko K."/>
            <person name="Devanna P."/>
            <person name="Winkler S."/>
            <person name="Jermiin L.S."/>
            <person name="Skirmuntt E.C."/>
            <person name="Katzourakis A."/>
            <person name="Burkitt-Gray L."/>
            <person name="Ray D.A."/>
            <person name="Sullivan K.A.M."/>
            <person name="Roscito J.G."/>
            <person name="Kirilenko B.M."/>
            <person name="Davalos L.M."/>
            <person name="Corthals A.P."/>
            <person name="Power M.L."/>
            <person name="Jones G."/>
            <person name="Ransome R.D."/>
            <person name="Dechmann D.K.N."/>
            <person name="Locatelli A.G."/>
            <person name="Puechmaille S.J."/>
            <person name="Fedrigo O."/>
            <person name="Jarvis E.D."/>
            <person name="Hiller M."/>
            <person name="Vernes S.C."/>
            <person name="Myers E.W."/>
            <person name="Teeling E.C."/>
        </authorList>
    </citation>
    <scope>NUCLEOTIDE SEQUENCE [LARGE SCALE GENOMIC DNA]</scope>
    <source>
        <strain evidence="2">MRouAeg1</strain>
        <tissue evidence="2">Muscle</tissue>
    </source>
</reference>
<feature type="compositionally biased region" description="Low complexity" evidence="1">
    <location>
        <begin position="122"/>
        <end position="133"/>
    </location>
</feature>
<feature type="region of interest" description="Disordered" evidence="1">
    <location>
        <begin position="116"/>
        <end position="156"/>
    </location>
</feature>
<dbReference type="Proteomes" id="UP000593571">
    <property type="component" value="Unassembled WGS sequence"/>
</dbReference>
<feature type="region of interest" description="Disordered" evidence="1">
    <location>
        <begin position="169"/>
        <end position="190"/>
    </location>
</feature>
<accession>A0A7J8INC7</accession>
<sequence>MTAECGCFPHTKIGRMCRKQTFATRNANTRLWYREVTSDDNADVRVGTERVPVVGVWAEHSTCPPRSRQKRAIALTKNGALARGGCSRSRGKIAKACRDGKCGRGWCGGCSGKGELGGGGSSPRAPGPGADAGQKLAEAASEDATPREPRHLPQGERLLQAAGRCFRQVDRAPGNQEEQLWPGRGPAVAR</sequence>
<feature type="compositionally biased region" description="Basic and acidic residues" evidence="1">
    <location>
        <begin position="144"/>
        <end position="154"/>
    </location>
</feature>
<gene>
    <name evidence="2" type="ORF">HJG63_010839</name>
</gene>
<evidence type="ECO:0000313" key="3">
    <source>
        <dbReference type="Proteomes" id="UP000593571"/>
    </source>
</evidence>
<dbReference type="EMBL" id="JACASE010000003">
    <property type="protein sequence ID" value="KAF6485710.1"/>
    <property type="molecule type" value="Genomic_DNA"/>
</dbReference>
<protein>
    <submittedName>
        <fullName evidence="2">Uncharacterized protein</fullName>
    </submittedName>
</protein>
<dbReference type="AlphaFoldDB" id="A0A7J8INC7"/>
<keyword evidence="3" id="KW-1185">Reference proteome</keyword>
<comment type="caution">
    <text evidence="2">The sequence shown here is derived from an EMBL/GenBank/DDBJ whole genome shotgun (WGS) entry which is preliminary data.</text>
</comment>
<evidence type="ECO:0000313" key="2">
    <source>
        <dbReference type="EMBL" id="KAF6485710.1"/>
    </source>
</evidence>
<name>A0A7J8INC7_ROUAE</name>
<evidence type="ECO:0000256" key="1">
    <source>
        <dbReference type="SAM" id="MobiDB-lite"/>
    </source>
</evidence>